<comment type="caution">
    <text evidence="1">The sequence shown here is derived from an EMBL/GenBank/DDBJ whole genome shotgun (WGS) entry which is preliminary data.</text>
</comment>
<dbReference type="EMBL" id="VSRR010057706">
    <property type="protein sequence ID" value="MPC81700.1"/>
    <property type="molecule type" value="Genomic_DNA"/>
</dbReference>
<sequence length="40" mass="4666">MTRHTGIPSFPHFLRTPRAPLDVQRSGITAEWREEEDAEM</sequence>
<protein>
    <submittedName>
        <fullName evidence="1">Uncharacterized protein</fullName>
    </submittedName>
</protein>
<accession>A0A5B7IB60</accession>
<gene>
    <name evidence="1" type="ORF">E2C01_076331</name>
</gene>
<evidence type="ECO:0000313" key="2">
    <source>
        <dbReference type="Proteomes" id="UP000324222"/>
    </source>
</evidence>
<dbReference type="Proteomes" id="UP000324222">
    <property type="component" value="Unassembled WGS sequence"/>
</dbReference>
<dbReference type="AlphaFoldDB" id="A0A5B7IB60"/>
<keyword evidence="2" id="KW-1185">Reference proteome</keyword>
<evidence type="ECO:0000313" key="1">
    <source>
        <dbReference type="EMBL" id="MPC81700.1"/>
    </source>
</evidence>
<reference evidence="1 2" key="1">
    <citation type="submission" date="2019-05" db="EMBL/GenBank/DDBJ databases">
        <title>Another draft genome of Portunus trituberculatus and its Hox gene families provides insights of decapod evolution.</title>
        <authorList>
            <person name="Jeong J.-H."/>
            <person name="Song I."/>
            <person name="Kim S."/>
            <person name="Choi T."/>
            <person name="Kim D."/>
            <person name="Ryu S."/>
            <person name="Kim W."/>
        </authorList>
    </citation>
    <scope>NUCLEOTIDE SEQUENCE [LARGE SCALE GENOMIC DNA]</scope>
    <source>
        <tissue evidence="1">Muscle</tissue>
    </source>
</reference>
<organism evidence="1 2">
    <name type="scientific">Portunus trituberculatus</name>
    <name type="common">Swimming crab</name>
    <name type="synonym">Neptunus trituberculatus</name>
    <dbReference type="NCBI Taxonomy" id="210409"/>
    <lineage>
        <taxon>Eukaryota</taxon>
        <taxon>Metazoa</taxon>
        <taxon>Ecdysozoa</taxon>
        <taxon>Arthropoda</taxon>
        <taxon>Crustacea</taxon>
        <taxon>Multicrustacea</taxon>
        <taxon>Malacostraca</taxon>
        <taxon>Eumalacostraca</taxon>
        <taxon>Eucarida</taxon>
        <taxon>Decapoda</taxon>
        <taxon>Pleocyemata</taxon>
        <taxon>Brachyura</taxon>
        <taxon>Eubrachyura</taxon>
        <taxon>Portunoidea</taxon>
        <taxon>Portunidae</taxon>
        <taxon>Portuninae</taxon>
        <taxon>Portunus</taxon>
    </lineage>
</organism>
<proteinExistence type="predicted"/>
<name>A0A5B7IB60_PORTR</name>